<keyword evidence="2" id="KW-0472">Membrane</keyword>
<name>A0ABR0EZ13_ZASCE</name>
<proteinExistence type="predicted"/>
<keyword evidence="2" id="KW-0812">Transmembrane</keyword>
<feature type="transmembrane region" description="Helical" evidence="2">
    <location>
        <begin position="234"/>
        <end position="256"/>
    </location>
</feature>
<organism evidence="3 4">
    <name type="scientific">Zasmidium cellare</name>
    <name type="common">Wine cellar mold</name>
    <name type="synonym">Racodium cellare</name>
    <dbReference type="NCBI Taxonomy" id="395010"/>
    <lineage>
        <taxon>Eukaryota</taxon>
        <taxon>Fungi</taxon>
        <taxon>Dikarya</taxon>
        <taxon>Ascomycota</taxon>
        <taxon>Pezizomycotina</taxon>
        <taxon>Dothideomycetes</taxon>
        <taxon>Dothideomycetidae</taxon>
        <taxon>Mycosphaerellales</taxon>
        <taxon>Mycosphaerellaceae</taxon>
        <taxon>Zasmidium</taxon>
    </lineage>
</organism>
<feature type="transmembrane region" description="Helical" evidence="2">
    <location>
        <begin position="293"/>
        <end position="310"/>
    </location>
</feature>
<comment type="caution">
    <text evidence="3">The sequence shown here is derived from an EMBL/GenBank/DDBJ whole genome shotgun (WGS) entry which is preliminary data.</text>
</comment>
<dbReference type="InterPro" id="IPR010699">
    <property type="entry name" value="DUF1275"/>
</dbReference>
<evidence type="ECO:0000313" key="4">
    <source>
        <dbReference type="Proteomes" id="UP001305779"/>
    </source>
</evidence>
<evidence type="ECO:0008006" key="5">
    <source>
        <dbReference type="Google" id="ProtNLM"/>
    </source>
</evidence>
<keyword evidence="4" id="KW-1185">Reference proteome</keyword>
<feature type="transmembrane region" description="Helical" evidence="2">
    <location>
        <begin position="316"/>
        <end position="335"/>
    </location>
</feature>
<dbReference type="Pfam" id="PF06912">
    <property type="entry name" value="DUF1275"/>
    <property type="match status" value="1"/>
</dbReference>
<dbReference type="Proteomes" id="UP001305779">
    <property type="component" value="Unassembled WGS sequence"/>
</dbReference>
<evidence type="ECO:0000256" key="1">
    <source>
        <dbReference type="SAM" id="MobiDB-lite"/>
    </source>
</evidence>
<feature type="compositionally biased region" description="Low complexity" evidence="1">
    <location>
        <begin position="76"/>
        <end position="93"/>
    </location>
</feature>
<dbReference type="PANTHER" id="PTHR37488:SF2">
    <property type="entry name" value="DUF1275 DOMAIN-CONTAINING PROTEIN"/>
    <property type="match status" value="1"/>
</dbReference>
<dbReference type="EMBL" id="JAXOVC010000001">
    <property type="protein sequence ID" value="KAK4506455.1"/>
    <property type="molecule type" value="Genomic_DNA"/>
</dbReference>
<keyword evidence="2" id="KW-1133">Transmembrane helix</keyword>
<sequence length="367" mass="40169">MSSPTQDALTVPPSPHRPSIPTRAVTAPQLAAALEKEFKPDGTERKKQTHFQTERRPSSASSDTEKLNDDLDDLGPETTIESTSPTSNSKPPSRWLNPFHPSNLPTPAAWQTYFLQEVAGDTYLELQLLAMTLATGMLDSMTFTTYRVFASKQTGNTLFLALYAFRLPALAPGFEQNVGVSIGVFILGAAFFGHLGHISRQRRRIWLLTSNAFQALLMLSAAAIRYFVSRSPTGPGALAILSLLSFSASGQIANALNVSMPELNTTMITGALIQLCTDRKIFAWHNVKRNRRLAFYVSMLVGCFIGASIVKYRSPSAVLVVCAATKGAIFLSFFFNRGMVEKRRVLEDGNCKTEGAVTPVSRVLWGD</sequence>
<evidence type="ECO:0000256" key="2">
    <source>
        <dbReference type="SAM" id="Phobius"/>
    </source>
</evidence>
<feature type="transmembrane region" description="Helical" evidence="2">
    <location>
        <begin position="205"/>
        <end position="228"/>
    </location>
</feature>
<feature type="transmembrane region" description="Helical" evidence="2">
    <location>
        <begin position="180"/>
        <end position="198"/>
    </location>
</feature>
<protein>
    <recommendedName>
        <fullName evidence="5">DUF1275 domain protein</fullName>
    </recommendedName>
</protein>
<feature type="region of interest" description="Disordered" evidence="1">
    <location>
        <begin position="1"/>
        <end position="100"/>
    </location>
</feature>
<gene>
    <name evidence="3" type="ORF">PRZ48_000187</name>
</gene>
<accession>A0ABR0EZ13</accession>
<feature type="compositionally biased region" description="Basic and acidic residues" evidence="1">
    <location>
        <begin position="34"/>
        <end position="69"/>
    </location>
</feature>
<evidence type="ECO:0000313" key="3">
    <source>
        <dbReference type="EMBL" id="KAK4506455.1"/>
    </source>
</evidence>
<dbReference type="PANTHER" id="PTHR37488">
    <property type="entry name" value="DUF1275 DOMAIN-CONTAINING PROTEIN"/>
    <property type="match status" value="1"/>
</dbReference>
<reference evidence="3 4" key="1">
    <citation type="journal article" date="2023" name="G3 (Bethesda)">
        <title>A chromosome-level genome assembly of Zasmidium syzygii isolated from banana leaves.</title>
        <authorList>
            <person name="van Westerhoven A.C."/>
            <person name="Mehrabi R."/>
            <person name="Talebi R."/>
            <person name="Steentjes M.B.F."/>
            <person name="Corcolon B."/>
            <person name="Chong P.A."/>
            <person name="Kema G.H.J."/>
            <person name="Seidl M.F."/>
        </authorList>
    </citation>
    <scope>NUCLEOTIDE SEQUENCE [LARGE SCALE GENOMIC DNA]</scope>
    <source>
        <strain evidence="3 4">P124</strain>
    </source>
</reference>